<dbReference type="InterPro" id="IPR050364">
    <property type="entry name" value="Cytochrome_P450_fung"/>
</dbReference>
<dbReference type="GO" id="GO:0005506">
    <property type="term" value="F:iron ion binding"/>
    <property type="evidence" value="ECO:0007669"/>
    <property type="project" value="InterPro"/>
</dbReference>
<keyword evidence="2 5" id="KW-0479">Metal-binding</keyword>
<dbReference type="EMBL" id="APWK03000156">
    <property type="protein sequence ID" value="PHH49989.1"/>
    <property type="molecule type" value="Genomic_DNA"/>
</dbReference>
<evidence type="ECO:0000256" key="7">
    <source>
        <dbReference type="SAM" id="Phobius"/>
    </source>
</evidence>
<dbReference type="InterPro" id="IPR036396">
    <property type="entry name" value="Cyt_P450_sf"/>
</dbReference>
<keyword evidence="7" id="KW-1133">Transmembrane helix</keyword>
<name>A0A2C5W829_9PEZI</name>
<dbReference type="InterPro" id="IPR001128">
    <property type="entry name" value="Cyt_P450"/>
</dbReference>
<evidence type="ECO:0000256" key="6">
    <source>
        <dbReference type="RuleBase" id="RU000461"/>
    </source>
</evidence>
<accession>A0A2C5W829</accession>
<dbReference type="Proteomes" id="UP000222788">
    <property type="component" value="Unassembled WGS sequence"/>
</dbReference>
<keyword evidence="7" id="KW-0472">Membrane</keyword>
<feature type="binding site" description="axial binding residue" evidence="5">
    <location>
        <position position="453"/>
    </location>
    <ligand>
        <name>heme</name>
        <dbReference type="ChEBI" id="CHEBI:30413"/>
    </ligand>
    <ligandPart>
        <name>Fe</name>
        <dbReference type="ChEBI" id="CHEBI:18248"/>
    </ligandPart>
</feature>
<dbReference type="STRING" id="1035309.A0A2C5W829"/>
<dbReference type="PRINTS" id="PR00385">
    <property type="entry name" value="P450"/>
</dbReference>
<dbReference type="GO" id="GO:0020037">
    <property type="term" value="F:heme binding"/>
    <property type="evidence" value="ECO:0007669"/>
    <property type="project" value="InterPro"/>
</dbReference>
<dbReference type="PANTHER" id="PTHR46300">
    <property type="entry name" value="P450, PUTATIVE (EUROFUNG)-RELATED-RELATED"/>
    <property type="match status" value="1"/>
</dbReference>
<evidence type="ECO:0000256" key="5">
    <source>
        <dbReference type="PIRSR" id="PIRSR602401-1"/>
    </source>
</evidence>
<dbReference type="PROSITE" id="PS00086">
    <property type="entry name" value="CYTOCHROME_P450"/>
    <property type="match status" value="1"/>
</dbReference>
<dbReference type="CDD" id="cd11065">
    <property type="entry name" value="CYP64-like"/>
    <property type="match status" value="1"/>
</dbReference>
<dbReference type="GO" id="GO:0004497">
    <property type="term" value="F:monooxygenase activity"/>
    <property type="evidence" value="ECO:0007669"/>
    <property type="project" value="UniProtKB-KW"/>
</dbReference>
<organism evidence="8 9">
    <name type="scientific">Ceratocystis fimbriata CBS 114723</name>
    <dbReference type="NCBI Taxonomy" id="1035309"/>
    <lineage>
        <taxon>Eukaryota</taxon>
        <taxon>Fungi</taxon>
        <taxon>Dikarya</taxon>
        <taxon>Ascomycota</taxon>
        <taxon>Pezizomycotina</taxon>
        <taxon>Sordariomycetes</taxon>
        <taxon>Hypocreomycetidae</taxon>
        <taxon>Microascales</taxon>
        <taxon>Ceratocystidaceae</taxon>
        <taxon>Ceratocystis</taxon>
    </lineage>
</organism>
<dbReference type="SUPFAM" id="SSF48264">
    <property type="entry name" value="Cytochrome P450"/>
    <property type="match status" value="1"/>
</dbReference>
<dbReference type="OrthoDB" id="1103324at2759"/>
<comment type="similarity">
    <text evidence="1 6">Belongs to the cytochrome P450 family.</text>
</comment>
<reference evidence="8 9" key="1">
    <citation type="journal article" date="2013" name="Fungal Biol.">
        <title>Analysis of microsatellite markers in the genome of the plant pathogen Ceratocystis fimbriata.</title>
        <authorList>
            <person name="Simpson M.C."/>
            <person name="Wilken P.M."/>
            <person name="Coetzee M.P."/>
            <person name="Wingfield M.J."/>
            <person name="Wingfield B.D."/>
        </authorList>
    </citation>
    <scope>NUCLEOTIDE SEQUENCE [LARGE SCALE GENOMIC DNA]</scope>
    <source>
        <strain evidence="8 9">CBS 114723</strain>
    </source>
</reference>
<dbReference type="InterPro" id="IPR002401">
    <property type="entry name" value="Cyt_P450_E_grp-I"/>
</dbReference>
<evidence type="ECO:0000256" key="1">
    <source>
        <dbReference type="ARBA" id="ARBA00010617"/>
    </source>
</evidence>
<evidence type="ECO:0000256" key="3">
    <source>
        <dbReference type="ARBA" id="ARBA00023002"/>
    </source>
</evidence>
<evidence type="ECO:0000256" key="2">
    <source>
        <dbReference type="ARBA" id="ARBA00022723"/>
    </source>
</evidence>
<dbReference type="Gene3D" id="1.10.630.10">
    <property type="entry name" value="Cytochrome P450"/>
    <property type="match status" value="1"/>
</dbReference>
<evidence type="ECO:0000313" key="9">
    <source>
        <dbReference type="Proteomes" id="UP000222788"/>
    </source>
</evidence>
<keyword evidence="3 6" id="KW-0560">Oxidoreductase</keyword>
<keyword evidence="6 8" id="KW-0503">Monooxygenase</keyword>
<keyword evidence="5 6" id="KW-0349">Heme</keyword>
<evidence type="ECO:0000313" key="8">
    <source>
        <dbReference type="EMBL" id="PHH49989.1"/>
    </source>
</evidence>
<comment type="caution">
    <text evidence="8">The sequence shown here is derived from an EMBL/GenBank/DDBJ whole genome shotgun (WGS) entry which is preliminary data.</text>
</comment>
<keyword evidence="9" id="KW-1185">Reference proteome</keyword>
<comment type="cofactor">
    <cofactor evidence="5">
        <name>heme</name>
        <dbReference type="ChEBI" id="CHEBI:30413"/>
    </cofactor>
</comment>
<keyword evidence="7" id="KW-0812">Transmembrane</keyword>
<dbReference type="AlphaFoldDB" id="A0A2C5W829"/>
<keyword evidence="4 5" id="KW-0408">Iron</keyword>
<dbReference type="InterPro" id="IPR017972">
    <property type="entry name" value="Cyt_P450_CS"/>
</dbReference>
<dbReference type="GO" id="GO:0016705">
    <property type="term" value="F:oxidoreductase activity, acting on paired donors, with incorporation or reduction of molecular oxygen"/>
    <property type="evidence" value="ECO:0007669"/>
    <property type="project" value="InterPro"/>
</dbReference>
<feature type="transmembrane region" description="Helical" evidence="7">
    <location>
        <begin position="12"/>
        <end position="34"/>
    </location>
</feature>
<sequence>MGVIILLASTALQIPSLLLIAVAIAVISILRYFLPCRRTCHLPLPPGPPGEPVIGHLRIIPTDNPEYAYMEWGRELKSDILSFRVLGQPIIVLNSVTAAVDLLDKRGANFSDRPRFILFQEMGWGRILSFLPWGPKFRQHRKMLQRSFQKSSIIGYRSLQESEAAILLRSFVSSPSAWENSLRRYATAIVLRAGFGIPLLSKDSPWITISEDASYALGHGGAPGGTPVDFFPFLRFLPSMFHDRSLKFAHDWRWAIKKIHDAPFAAVTALAPGERQPSLITTLLAQRQMEIDAGQTPTLDEADIKGAAAAVYAAGQDTTWSTLVVFILAMVLRLDIQRKAQAELDKVVGRGRLPTFADRPSLPYLDLVLQETLRWIPVSPLGVPHRSLKDEIYRGYLIPAGSYVFANARAMTHDPAVYSDPETFNPDRYLPRSEGGSDEPLPNGHFGFGRRVCIGKHLGEASVWIAMANILSTMSIERETCEKGFEIIPPVKLTNGLTSHPQYFPCRIRLREQGTEDIIGI</sequence>
<gene>
    <name evidence="8" type="primary">af510</name>
    <name evidence="8" type="ORF">CFIMG_007549RA00001</name>
</gene>
<evidence type="ECO:0000256" key="4">
    <source>
        <dbReference type="ARBA" id="ARBA00023004"/>
    </source>
</evidence>
<dbReference type="PRINTS" id="PR00463">
    <property type="entry name" value="EP450I"/>
</dbReference>
<reference evidence="8 9" key="2">
    <citation type="journal article" date="2013" name="IMA Fungus">
        <title>IMA Genome-F 1: Ceratocystis fimbriata: Draft nuclear genome sequence for the plant pathogen, Ceratocystis fimbriata.</title>
        <authorList>
            <person name="Wilken P.M."/>
            <person name="Steenkamp E.T."/>
            <person name="Wingfield M.J."/>
            <person name="de Beer Z.W."/>
            <person name="Wingfield B.D."/>
        </authorList>
    </citation>
    <scope>NUCLEOTIDE SEQUENCE [LARGE SCALE GENOMIC DNA]</scope>
    <source>
        <strain evidence="8 9">CBS 114723</strain>
    </source>
</reference>
<dbReference type="Pfam" id="PF00067">
    <property type="entry name" value="p450"/>
    <property type="match status" value="1"/>
</dbReference>
<dbReference type="PANTHER" id="PTHR46300:SF5">
    <property type="entry name" value="CYTOCHROME P450"/>
    <property type="match status" value="1"/>
</dbReference>
<proteinExistence type="inferred from homology"/>
<protein>
    <submittedName>
        <fullName evidence="8">Multifunctional cytochrome P450 monooxygenase af510</fullName>
    </submittedName>
</protein>